<dbReference type="AlphaFoldDB" id="A0A699XAQ1"/>
<evidence type="ECO:0000313" key="2">
    <source>
        <dbReference type="EMBL" id="GFD53704.1"/>
    </source>
</evidence>
<feature type="compositionally biased region" description="Gly residues" evidence="1">
    <location>
        <begin position="15"/>
        <end position="25"/>
    </location>
</feature>
<protein>
    <submittedName>
        <fullName evidence="2">Uncharacterized protein</fullName>
    </submittedName>
</protein>
<reference evidence="2" key="1">
    <citation type="journal article" date="2019" name="Sci. Rep.">
        <title>Draft genome of Tanacetum cinerariifolium, the natural source of mosquito coil.</title>
        <authorList>
            <person name="Yamashiro T."/>
            <person name="Shiraishi A."/>
            <person name="Satake H."/>
            <person name="Nakayama K."/>
        </authorList>
    </citation>
    <scope>NUCLEOTIDE SEQUENCE</scope>
</reference>
<proteinExistence type="predicted"/>
<gene>
    <name evidence="2" type="ORF">Tci_925673</name>
</gene>
<sequence>SVVASADAAVNASAGVGGGVSGSGSGKSMSKKAELSERWGQNMKMPGSPLPGAVLCLRTSALPVVLLIG</sequence>
<organism evidence="2">
    <name type="scientific">Tanacetum cinerariifolium</name>
    <name type="common">Dalmatian daisy</name>
    <name type="synonym">Chrysanthemum cinerariifolium</name>
    <dbReference type="NCBI Taxonomy" id="118510"/>
    <lineage>
        <taxon>Eukaryota</taxon>
        <taxon>Viridiplantae</taxon>
        <taxon>Streptophyta</taxon>
        <taxon>Embryophyta</taxon>
        <taxon>Tracheophyta</taxon>
        <taxon>Spermatophyta</taxon>
        <taxon>Magnoliopsida</taxon>
        <taxon>eudicotyledons</taxon>
        <taxon>Gunneridae</taxon>
        <taxon>Pentapetalae</taxon>
        <taxon>asterids</taxon>
        <taxon>campanulids</taxon>
        <taxon>Asterales</taxon>
        <taxon>Asteraceae</taxon>
        <taxon>Asteroideae</taxon>
        <taxon>Anthemideae</taxon>
        <taxon>Anthemidinae</taxon>
        <taxon>Tanacetum</taxon>
    </lineage>
</organism>
<evidence type="ECO:0000256" key="1">
    <source>
        <dbReference type="SAM" id="MobiDB-lite"/>
    </source>
</evidence>
<feature type="compositionally biased region" description="Low complexity" evidence="1">
    <location>
        <begin position="1"/>
        <end position="14"/>
    </location>
</feature>
<accession>A0A699XAQ1</accession>
<comment type="caution">
    <text evidence="2">The sequence shown here is derived from an EMBL/GenBank/DDBJ whole genome shotgun (WGS) entry which is preliminary data.</text>
</comment>
<dbReference type="EMBL" id="BKCJ011797516">
    <property type="protein sequence ID" value="GFD53704.1"/>
    <property type="molecule type" value="Genomic_DNA"/>
</dbReference>
<name>A0A699XAQ1_TANCI</name>
<feature type="non-terminal residue" evidence="2">
    <location>
        <position position="1"/>
    </location>
</feature>
<feature type="region of interest" description="Disordered" evidence="1">
    <location>
        <begin position="1"/>
        <end position="43"/>
    </location>
</feature>